<dbReference type="InterPro" id="IPR006638">
    <property type="entry name" value="Elp3/MiaA/NifB-like_rSAM"/>
</dbReference>
<dbReference type="STRING" id="897.B2D07_11890"/>
<keyword evidence="5" id="KW-0479">Metal-binding</keyword>
<dbReference type="Pfam" id="PF04055">
    <property type="entry name" value="Radical_SAM"/>
    <property type="match status" value="1"/>
</dbReference>
<dbReference type="Gene3D" id="3.40.50.12160">
    <property type="entry name" value="Methylthiotransferase, N-terminal domain"/>
    <property type="match status" value="1"/>
</dbReference>
<evidence type="ECO:0000256" key="5">
    <source>
        <dbReference type="ARBA" id="ARBA00022723"/>
    </source>
</evidence>
<comment type="cofactor">
    <cofactor evidence="1">
        <name>[4Fe-4S] cluster</name>
        <dbReference type="ChEBI" id="CHEBI:49883"/>
    </cofactor>
</comment>
<evidence type="ECO:0000259" key="8">
    <source>
        <dbReference type="PROSITE" id="PS51449"/>
    </source>
</evidence>
<evidence type="ECO:0000256" key="4">
    <source>
        <dbReference type="ARBA" id="ARBA00022691"/>
    </source>
</evidence>
<dbReference type="GO" id="GO:0035598">
    <property type="term" value="F:tRNA (N(6)-L-threonylcarbamoyladenosine(37)-C(2))-methylthiotransferase activity"/>
    <property type="evidence" value="ECO:0007669"/>
    <property type="project" value="TreeGrafter"/>
</dbReference>
<dbReference type="EMBL" id="ATHJ01000011">
    <property type="protein sequence ID" value="EPR44964.1"/>
    <property type="molecule type" value="Genomic_DNA"/>
</dbReference>
<proteinExistence type="predicted"/>
<dbReference type="InterPro" id="IPR038135">
    <property type="entry name" value="Methylthiotransferase_N_sf"/>
</dbReference>
<dbReference type="RefSeq" id="WP_020875191.1">
    <property type="nucleotide sequence ID" value="NZ_ATHJ01000011.1"/>
</dbReference>
<dbReference type="SFLD" id="SFLDS00029">
    <property type="entry name" value="Radical_SAM"/>
    <property type="match status" value="1"/>
</dbReference>
<keyword evidence="3" id="KW-0808">Transferase</keyword>
<accession>S7VE01</accession>
<dbReference type="PROSITE" id="PS01278">
    <property type="entry name" value="MTTASE_RADICAL"/>
    <property type="match status" value="1"/>
</dbReference>
<keyword evidence="11" id="KW-1185">Reference proteome</keyword>
<dbReference type="PATRIC" id="fig|1121405.3.peg.159"/>
<evidence type="ECO:0000256" key="3">
    <source>
        <dbReference type="ARBA" id="ARBA00022679"/>
    </source>
</evidence>
<evidence type="ECO:0000313" key="11">
    <source>
        <dbReference type="Proteomes" id="UP000014977"/>
    </source>
</evidence>
<evidence type="ECO:0000256" key="1">
    <source>
        <dbReference type="ARBA" id="ARBA00001966"/>
    </source>
</evidence>
<dbReference type="PROSITE" id="PS51449">
    <property type="entry name" value="MTTASE_N"/>
    <property type="match status" value="1"/>
</dbReference>
<dbReference type="InterPro" id="IPR058240">
    <property type="entry name" value="rSAM_sf"/>
</dbReference>
<dbReference type="eggNOG" id="COG0621">
    <property type="taxonomic scope" value="Bacteria"/>
</dbReference>
<dbReference type="NCBIfam" id="TIGR01579">
    <property type="entry name" value="MiaB-like-C"/>
    <property type="match status" value="1"/>
</dbReference>
<dbReference type="PANTHER" id="PTHR11918">
    <property type="entry name" value="RADICAL SAM PROTEINS"/>
    <property type="match status" value="1"/>
</dbReference>
<feature type="domain" description="Radical SAM core" evidence="9">
    <location>
        <begin position="161"/>
        <end position="391"/>
    </location>
</feature>
<keyword evidence="2" id="KW-0004">4Fe-4S</keyword>
<dbReference type="InterPro" id="IPR005839">
    <property type="entry name" value="Methylthiotransferase"/>
</dbReference>
<dbReference type="OrthoDB" id="9805215at2"/>
<dbReference type="Gene3D" id="3.80.30.20">
    <property type="entry name" value="tm_1862 like domain"/>
    <property type="match status" value="1"/>
</dbReference>
<dbReference type="NCBIfam" id="TIGR00089">
    <property type="entry name" value="MiaB/RimO family radical SAM methylthiotransferase"/>
    <property type="match status" value="1"/>
</dbReference>
<feature type="domain" description="MTTase N-terminal" evidence="8">
    <location>
        <begin position="2"/>
        <end position="114"/>
    </location>
</feature>
<sequence>MKSFKIITLGCKVNQCESESLGVALREADWWPAPEDWPAGLCIINTCTVTGKASMQSRQAVRQAVRANPGAFIVVTGCYAQTEAEALKKIEGVDFIVGHGDKHRIAEIVDVYLKDASTPRRFETDVDPAPEFQAMKTLSPMVLRRDVADARGFDPMPAVPNGNRTRPSLKIQDGCDAFCTYCIVPYARGRSRSMPLSEVMESIARLSAAGYREVVLSGIHLGCYGRDLEPSADLPTLLRRIDDEAVIDRVRLSSIEPLELSADIVDRVAASERFCPHFHVPLQSGDNGVLRRMHRPYTRDVFEKIVVRIDDEIPHAAIGADVLIGFPGESEAAFRNTYETVKNLPISYLHVFPFSARKGTPAARYPDPVPIDAIKDRCRRMRDLGSIKRKAFYRRFLGRTVTVLVENERDAETGLLKGMSSNYLKVMLEGGDGLKNCIVPVVVERVWPGKLVFGRLMNDLPPR</sequence>
<dbReference type="PANTHER" id="PTHR11918:SF45">
    <property type="entry name" value="THREONYLCARBAMOYLADENOSINE TRNA METHYLTHIOTRANSFERASE"/>
    <property type="match status" value="1"/>
</dbReference>
<reference evidence="10 11" key="1">
    <citation type="journal article" date="2013" name="Genome Announc.">
        <title>Draft genome sequences for three mercury-methylating, sulfate-reducing bacteria.</title>
        <authorList>
            <person name="Brown S.D."/>
            <person name="Hurt R.A.Jr."/>
            <person name="Gilmour C.C."/>
            <person name="Elias D.A."/>
        </authorList>
    </citation>
    <scope>NUCLEOTIDE SEQUENCE [LARGE SCALE GENOMIC DNA]</scope>
    <source>
        <strain evidence="10 11">DSM 2059</strain>
    </source>
</reference>
<dbReference type="Pfam" id="PF00919">
    <property type="entry name" value="UPF0004"/>
    <property type="match status" value="1"/>
</dbReference>
<dbReference type="InterPro" id="IPR007197">
    <property type="entry name" value="rSAM"/>
</dbReference>
<dbReference type="SFLD" id="SFLDG01082">
    <property type="entry name" value="B12-binding_domain_containing"/>
    <property type="match status" value="1"/>
</dbReference>
<evidence type="ECO:0000256" key="6">
    <source>
        <dbReference type="ARBA" id="ARBA00023004"/>
    </source>
</evidence>
<dbReference type="Proteomes" id="UP000014977">
    <property type="component" value="Unassembled WGS sequence"/>
</dbReference>
<dbReference type="SUPFAM" id="SSF102114">
    <property type="entry name" value="Radical SAM enzymes"/>
    <property type="match status" value="1"/>
</dbReference>
<dbReference type="InterPro" id="IPR013848">
    <property type="entry name" value="Methylthiotransferase_N"/>
</dbReference>
<evidence type="ECO:0000313" key="10">
    <source>
        <dbReference type="EMBL" id="EPR44964.1"/>
    </source>
</evidence>
<evidence type="ECO:0000256" key="7">
    <source>
        <dbReference type="ARBA" id="ARBA00023014"/>
    </source>
</evidence>
<gene>
    <name evidence="10" type="ORF">dsmv_1000</name>
</gene>
<name>S7VE01_DESML</name>
<dbReference type="GO" id="GO:0051539">
    <property type="term" value="F:4 iron, 4 sulfur cluster binding"/>
    <property type="evidence" value="ECO:0007669"/>
    <property type="project" value="UniProtKB-KW"/>
</dbReference>
<dbReference type="AlphaFoldDB" id="S7VE01"/>
<keyword evidence="4" id="KW-0949">S-adenosyl-L-methionine</keyword>
<keyword evidence="6" id="KW-0408">Iron</keyword>
<dbReference type="SMART" id="SM00729">
    <property type="entry name" value="Elp3"/>
    <property type="match status" value="1"/>
</dbReference>
<dbReference type="GO" id="GO:0046872">
    <property type="term" value="F:metal ion binding"/>
    <property type="evidence" value="ECO:0007669"/>
    <property type="project" value="UniProtKB-KW"/>
</dbReference>
<dbReference type="PROSITE" id="PS51918">
    <property type="entry name" value="RADICAL_SAM"/>
    <property type="match status" value="1"/>
</dbReference>
<dbReference type="InterPro" id="IPR020612">
    <property type="entry name" value="Methylthiotransferase_CS"/>
</dbReference>
<dbReference type="InterPro" id="IPR023404">
    <property type="entry name" value="rSAM_horseshoe"/>
</dbReference>
<evidence type="ECO:0000259" key="9">
    <source>
        <dbReference type="PROSITE" id="PS51918"/>
    </source>
</evidence>
<keyword evidence="7" id="KW-0411">Iron-sulfur</keyword>
<dbReference type="SFLD" id="SFLDG01061">
    <property type="entry name" value="methylthiotransferase"/>
    <property type="match status" value="1"/>
</dbReference>
<protein>
    <submittedName>
        <fullName evidence="10">MiaB-like tRNA modifying enzyme</fullName>
    </submittedName>
</protein>
<evidence type="ECO:0000256" key="2">
    <source>
        <dbReference type="ARBA" id="ARBA00022485"/>
    </source>
</evidence>
<dbReference type="CDD" id="cd01335">
    <property type="entry name" value="Radical_SAM"/>
    <property type="match status" value="1"/>
</dbReference>
<comment type="caution">
    <text evidence="10">The sequence shown here is derived from an EMBL/GenBank/DDBJ whole genome shotgun (WGS) entry which is preliminary data.</text>
</comment>
<dbReference type="InterPro" id="IPR006467">
    <property type="entry name" value="MiaB-like_bact"/>
</dbReference>
<organism evidence="10 11">
    <name type="scientific">Desulfococcus multivorans DSM 2059</name>
    <dbReference type="NCBI Taxonomy" id="1121405"/>
    <lineage>
        <taxon>Bacteria</taxon>
        <taxon>Pseudomonadati</taxon>
        <taxon>Thermodesulfobacteriota</taxon>
        <taxon>Desulfobacteria</taxon>
        <taxon>Desulfobacterales</taxon>
        <taxon>Desulfococcaceae</taxon>
        <taxon>Desulfococcus</taxon>
    </lineage>
</organism>